<dbReference type="PANTHER" id="PTHR16166">
    <property type="entry name" value="VACUOLAR PROTEIN SORTING-ASSOCIATED PROTEIN VPS13"/>
    <property type="match status" value="1"/>
</dbReference>
<gene>
    <name evidence="3" type="ORF">GSBLH_T00003210001</name>
</gene>
<dbReference type="AlphaFoldDB" id="D8M5I0"/>
<evidence type="ECO:0000313" key="4">
    <source>
        <dbReference type="Proteomes" id="UP000008312"/>
    </source>
</evidence>
<comment type="similarity">
    <text evidence="1">Belongs to the VPS13 family.</text>
</comment>
<sequence length="641" mass="70022">MELQKTALRVSLFLRGVGISLIDAFPREVMYCSLDELTVSVERSNQNTLAVSSSITRLQIDNSLAGSPFPVVFGALNAGEVEGDSVCRFLEVSLMLSEHPSVLLLDYLGVFLRPMSVSVDSAMLEALLSMLNSIAFPPSPLDSVTGEAILRKYPLLYSELPFITKISQRYLYIQELMLQPISVKISFHNDPSAPLTADLLPSSAWLLPLKAVLNTATSLVANLNNAALQLDSFAMNQSYIALTSFTNKLLSHYIQQVISKLYLLLGAFNLLGNPVELVGNLSEGVQALFFEPVHTLMKRPEDFVASVGKGTSKLVSMTAYGVLNSVSQITDSMTNGIAALNWSKTYQADRAAGKTGIVHGFTSGVKGLVNDTATGLQNDGLKGLVTGIGTGLAGVVLNPVIGTLESVTNVANEAKNRIHEEKKLKPVRTPRALPLDGFLLPYDPYLAEGAAFLAMANRSAMFNLKPNERYVIHFVVDDGARSLLLTTLKLLVLSAGGRVEGVSSLKKVELEREGAIVKVKQTSLKKMWKQNDGFHLQSEEIATLFVEAVNRIKSTSFDAIASFVREVEAKIQPQKMKEESLPSLDSLNSLAIGAIRYVSCTMMRAGESFNEDPKRKHVMYKVEVQGGDVVWNVYFRYTQLE</sequence>
<feature type="domain" description="Intermembrane lipid transfer protein VPS13-like C-terminal" evidence="2">
    <location>
        <begin position="427"/>
        <end position="505"/>
    </location>
</feature>
<dbReference type="EMBL" id="FN668660">
    <property type="protein sequence ID" value="CBK23319.2"/>
    <property type="molecule type" value="Genomic_DNA"/>
</dbReference>
<dbReference type="Pfam" id="PF25037">
    <property type="entry name" value="VPS13_C"/>
    <property type="match status" value="1"/>
</dbReference>
<name>D8M5I0_BLAHO</name>
<evidence type="ECO:0000259" key="2">
    <source>
        <dbReference type="Pfam" id="PF25037"/>
    </source>
</evidence>
<dbReference type="GO" id="GO:0045053">
    <property type="term" value="P:protein retention in Golgi apparatus"/>
    <property type="evidence" value="ECO:0007669"/>
    <property type="project" value="TreeGrafter"/>
</dbReference>
<organism evidence="3">
    <name type="scientific">Blastocystis hominis</name>
    <dbReference type="NCBI Taxonomy" id="12968"/>
    <lineage>
        <taxon>Eukaryota</taxon>
        <taxon>Sar</taxon>
        <taxon>Stramenopiles</taxon>
        <taxon>Bigyra</taxon>
        <taxon>Opalozoa</taxon>
        <taxon>Opalinata</taxon>
        <taxon>Blastocystidae</taxon>
        <taxon>Blastocystis</taxon>
    </lineage>
</organism>
<dbReference type="GeneID" id="24920320"/>
<dbReference type="InterPro" id="IPR056748">
    <property type="entry name" value="VPS13-like_C"/>
</dbReference>
<proteinExistence type="inferred from homology"/>
<evidence type="ECO:0000313" key="3">
    <source>
        <dbReference type="EMBL" id="CBK23319.2"/>
    </source>
</evidence>
<accession>D8M5I0</accession>
<evidence type="ECO:0000256" key="1">
    <source>
        <dbReference type="ARBA" id="ARBA00006545"/>
    </source>
</evidence>
<dbReference type="InterPro" id="IPR026847">
    <property type="entry name" value="VPS13"/>
</dbReference>
<dbReference type="PANTHER" id="PTHR16166:SF93">
    <property type="entry name" value="INTERMEMBRANE LIPID TRANSFER PROTEIN VPS13"/>
    <property type="match status" value="1"/>
</dbReference>
<dbReference type="OrthoDB" id="428159at2759"/>
<reference evidence="3" key="1">
    <citation type="submission" date="2010-02" db="EMBL/GenBank/DDBJ databases">
        <title>Sequencing and annotation of the Blastocystis hominis genome.</title>
        <authorList>
            <person name="Wincker P."/>
        </authorList>
    </citation>
    <scope>NUCLEOTIDE SEQUENCE</scope>
    <source>
        <strain evidence="3">Singapore isolate B</strain>
    </source>
</reference>
<dbReference type="GO" id="GO:0006623">
    <property type="term" value="P:protein targeting to vacuole"/>
    <property type="evidence" value="ECO:0007669"/>
    <property type="project" value="TreeGrafter"/>
</dbReference>
<protein>
    <recommendedName>
        <fullName evidence="2">Intermembrane lipid transfer protein VPS13-like C-terminal domain-containing protein</fullName>
    </recommendedName>
</protein>
<keyword evidence="4" id="KW-1185">Reference proteome</keyword>
<dbReference type="RefSeq" id="XP_012897367.1">
    <property type="nucleotide sequence ID" value="XM_013041913.1"/>
</dbReference>
<dbReference type="InParanoid" id="D8M5I0"/>
<dbReference type="Proteomes" id="UP000008312">
    <property type="component" value="Unassembled WGS sequence"/>
</dbReference>